<organism evidence="6 7">
    <name type="scientific">candidate division TA06 bacterium</name>
    <dbReference type="NCBI Taxonomy" id="2250710"/>
    <lineage>
        <taxon>Bacteria</taxon>
        <taxon>Bacteria division TA06</taxon>
    </lineage>
</organism>
<dbReference type="EMBL" id="SOJN01000087">
    <property type="protein sequence ID" value="TET45326.1"/>
    <property type="molecule type" value="Genomic_DNA"/>
</dbReference>
<reference evidence="6 7" key="1">
    <citation type="submission" date="2019-03" db="EMBL/GenBank/DDBJ databases">
        <title>Metabolic potential of uncultured bacteria and archaea associated with petroleum seepage in deep-sea sediments.</title>
        <authorList>
            <person name="Dong X."/>
            <person name="Hubert C."/>
        </authorList>
    </citation>
    <scope>NUCLEOTIDE SEQUENCE [LARGE SCALE GENOMIC DNA]</scope>
    <source>
        <strain evidence="6">E44_bin18</strain>
    </source>
</reference>
<evidence type="ECO:0000256" key="1">
    <source>
        <dbReference type="ARBA" id="ARBA00023110"/>
    </source>
</evidence>
<name>A0A523US02_UNCT6</name>
<gene>
    <name evidence="6" type="ORF">E3J62_07815</name>
</gene>
<dbReference type="GO" id="GO:0003755">
    <property type="term" value="F:peptidyl-prolyl cis-trans isomerase activity"/>
    <property type="evidence" value="ECO:0007669"/>
    <property type="project" value="UniProtKB-UniRule"/>
</dbReference>
<keyword evidence="2 3" id="KW-0413">Isomerase</keyword>
<proteinExistence type="inferred from homology"/>
<dbReference type="InterPro" id="IPR002130">
    <property type="entry name" value="Cyclophilin-type_PPIase_dom"/>
</dbReference>
<protein>
    <recommendedName>
        <fullName evidence="3">Peptidyl-prolyl cis-trans isomerase</fullName>
        <shortName evidence="3">PPIase</shortName>
        <ecNumber evidence="3">5.2.1.8</ecNumber>
    </recommendedName>
</protein>
<dbReference type="AlphaFoldDB" id="A0A523US02"/>
<dbReference type="PROSITE" id="PS50072">
    <property type="entry name" value="CSA_PPIASE_2"/>
    <property type="match status" value="1"/>
</dbReference>
<dbReference type="InterPro" id="IPR029000">
    <property type="entry name" value="Cyclophilin-like_dom_sf"/>
</dbReference>
<evidence type="ECO:0000259" key="5">
    <source>
        <dbReference type="PROSITE" id="PS50072"/>
    </source>
</evidence>
<dbReference type="PROSITE" id="PS00170">
    <property type="entry name" value="CSA_PPIASE_1"/>
    <property type="match status" value="1"/>
</dbReference>
<dbReference type="CDD" id="cd00317">
    <property type="entry name" value="cyclophilin"/>
    <property type="match status" value="1"/>
</dbReference>
<comment type="similarity">
    <text evidence="3">Belongs to the cyclophilin-type PPIase family.</text>
</comment>
<dbReference type="EC" id="5.2.1.8" evidence="3"/>
<comment type="catalytic activity">
    <reaction evidence="3">
        <text>[protein]-peptidylproline (omega=180) = [protein]-peptidylproline (omega=0)</text>
        <dbReference type="Rhea" id="RHEA:16237"/>
        <dbReference type="Rhea" id="RHEA-COMP:10747"/>
        <dbReference type="Rhea" id="RHEA-COMP:10748"/>
        <dbReference type="ChEBI" id="CHEBI:83833"/>
        <dbReference type="ChEBI" id="CHEBI:83834"/>
        <dbReference type="EC" id="5.2.1.8"/>
    </reaction>
</comment>
<dbReference type="SUPFAM" id="SSF50891">
    <property type="entry name" value="Cyclophilin-like"/>
    <property type="match status" value="1"/>
</dbReference>
<feature type="domain" description="PPIase cyclophilin-type" evidence="5">
    <location>
        <begin position="45"/>
        <end position="163"/>
    </location>
</feature>
<dbReference type="PRINTS" id="PR00153">
    <property type="entry name" value="CSAPPISMRASE"/>
</dbReference>
<dbReference type="PANTHER" id="PTHR45625">
    <property type="entry name" value="PEPTIDYL-PROLYL CIS-TRANS ISOMERASE-RELATED"/>
    <property type="match status" value="1"/>
</dbReference>
<comment type="function">
    <text evidence="3">PPIases accelerate the folding of proteins. It catalyzes the cis-trans isomerization of proline imidic peptide bonds in oligopeptides.</text>
</comment>
<dbReference type="Proteomes" id="UP000315525">
    <property type="component" value="Unassembled WGS sequence"/>
</dbReference>
<dbReference type="GO" id="GO:0006457">
    <property type="term" value="P:protein folding"/>
    <property type="evidence" value="ECO:0007669"/>
    <property type="project" value="InterPro"/>
</dbReference>
<dbReference type="Gene3D" id="2.40.100.10">
    <property type="entry name" value="Cyclophilin-like"/>
    <property type="match status" value="1"/>
</dbReference>
<dbReference type="InterPro" id="IPR044666">
    <property type="entry name" value="Cyclophilin_A-like"/>
</dbReference>
<dbReference type="PANTHER" id="PTHR45625:SF4">
    <property type="entry name" value="PEPTIDYLPROLYL ISOMERASE DOMAIN AND WD REPEAT-CONTAINING PROTEIN 1"/>
    <property type="match status" value="1"/>
</dbReference>
<evidence type="ECO:0000256" key="2">
    <source>
        <dbReference type="ARBA" id="ARBA00023235"/>
    </source>
</evidence>
<evidence type="ECO:0000256" key="4">
    <source>
        <dbReference type="SAM" id="MobiDB-lite"/>
    </source>
</evidence>
<evidence type="ECO:0000313" key="7">
    <source>
        <dbReference type="Proteomes" id="UP000315525"/>
    </source>
</evidence>
<feature type="region of interest" description="Disordered" evidence="4">
    <location>
        <begin position="1"/>
        <end position="25"/>
    </location>
</feature>
<dbReference type="Pfam" id="PF00160">
    <property type="entry name" value="Pro_isomerase"/>
    <property type="match status" value="1"/>
</dbReference>
<dbReference type="InterPro" id="IPR020892">
    <property type="entry name" value="Cyclophilin-type_PPIase_CS"/>
</dbReference>
<sequence>MSAKSEGLSMAKSEEPAAKPVATDTSARKLDAHDVVAVINMAKGGEIVFEFYPDDAPKTVDNFITLTNKGFYNGLTFHRVVAGFVVQGGDPAGNGSGDAGYNLPAEFNKQKHVTGTVAMARSSDPNSASCQFYICLAPQPSLDGKYTVFGQTIKGMDIVKGIKIGDVMKTVRILPKSEYKK</sequence>
<comment type="caution">
    <text evidence="6">The sequence shown here is derived from an EMBL/GenBank/DDBJ whole genome shotgun (WGS) entry which is preliminary data.</text>
</comment>
<keyword evidence="1 3" id="KW-0697">Rotamase</keyword>
<evidence type="ECO:0000313" key="6">
    <source>
        <dbReference type="EMBL" id="TET45326.1"/>
    </source>
</evidence>
<evidence type="ECO:0000256" key="3">
    <source>
        <dbReference type="RuleBase" id="RU363019"/>
    </source>
</evidence>
<accession>A0A523US02</accession>